<dbReference type="EMBL" id="CP002218">
    <property type="protein sequence ID" value="ADN60462.1"/>
    <property type="molecule type" value="Genomic_DNA"/>
</dbReference>
<dbReference type="eggNOG" id="COG3861">
    <property type="taxonomic scope" value="Bacteria"/>
</dbReference>
<dbReference type="OrthoDB" id="581516at2"/>
<accession>E1TGA3</accession>
<evidence type="ECO:0000256" key="1">
    <source>
        <dbReference type="SAM" id="MobiDB-lite"/>
    </source>
</evidence>
<gene>
    <name evidence="2" type="ordered locus">BC1003_4530</name>
</gene>
<evidence type="ECO:0000313" key="2">
    <source>
        <dbReference type="EMBL" id="ADN60462.1"/>
    </source>
</evidence>
<feature type="region of interest" description="Disordered" evidence="1">
    <location>
        <begin position="148"/>
        <end position="280"/>
    </location>
</feature>
<reference evidence="2" key="1">
    <citation type="submission" date="2010-09" db="EMBL/GenBank/DDBJ databases">
        <title>Complete sequence of chromosome2 of Burkholderia sp. CCGE1003.</title>
        <authorList>
            <consortium name="US DOE Joint Genome Institute"/>
            <person name="Lucas S."/>
            <person name="Copeland A."/>
            <person name="Lapidus A."/>
            <person name="Cheng J.-F."/>
            <person name="Bruce D."/>
            <person name="Goodwin L."/>
            <person name="Pitluck S."/>
            <person name="Daligault H."/>
            <person name="Davenport K."/>
            <person name="Detter J.C."/>
            <person name="Han C."/>
            <person name="Tapia R."/>
            <person name="Land M."/>
            <person name="Hauser L."/>
            <person name="Jeffries C."/>
            <person name="Kyrpides N."/>
            <person name="Ivanova N."/>
            <person name="Ovchinnikova G."/>
            <person name="Martinez-Romero E."/>
            <person name="Rogel M.A."/>
            <person name="Auchtung J."/>
            <person name="Tiedje J.M."/>
            <person name="Woyke T."/>
        </authorList>
    </citation>
    <scope>NUCLEOTIDE SEQUENCE</scope>
    <source>
        <strain evidence="2">CCGE1003</strain>
    </source>
</reference>
<feature type="compositionally biased region" description="Low complexity" evidence="1">
    <location>
        <begin position="183"/>
        <end position="252"/>
    </location>
</feature>
<protein>
    <submittedName>
        <fullName evidence="2">Uncharacterized protein</fullName>
    </submittedName>
</protein>
<organism evidence="2">
    <name type="scientific">Burkholderia sp. (strain CCGE1003)</name>
    <dbReference type="NCBI Taxonomy" id="640512"/>
    <lineage>
        <taxon>Bacteria</taxon>
        <taxon>Pseudomonadati</taxon>
        <taxon>Pseudomonadota</taxon>
        <taxon>Betaproteobacteria</taxon>
        <taxon>Burkholderiales</taxon>
        <taxon>Burkholderiaceae</taxon>
        <taxon>Burkholderia</taxon>
    </lineage>
</organism>
<feature type="compositionally biased region" description="Gly residues" evidence="1">
    <location>
        <begin position="170"/>
        <end position="182"/>
    </location>
</feature>
<sequence length="414" mass="42999">MRHTVIGLFNTYVDAEAARETLVQTGFARDTIDLQANAEPSVGSATEEVAGSGVLANIERFLASLFASGPRAPETARYTEAVRRGAVLVVIDAASASHAELARNTLTRLGATDIGERPADWNTHTASESAREHSLLDELGIGTVTTAAPRSAESGFTGAEGRDTTTSAGTGMGATMGTGGPGTATWTSPPGAAGTPMGTGASTSTSAGTGAAAMTSGTPSAPASGVSPRAAPGSGAAAHAAAAADPLYTAPPRSTDAEPFVPPPISERPATDPLNEPMPDPLADDAGRSAIAAGSVPGSGAVMQPSEVVSSAAQPTSGLSGQIPNEYLEYEEDFRTHYDEQYSADDSRYEDYVPAYRYGAEIGQDVRYRDRAWDDVEPEARRHWESTAADSSTWERFKLAVRHGWERVTGHHHV</sequence>
<dbReference type="STRING" id="640512.BC1003_4530"/>
<dbReference type="KEGG" id="bgf:BC1003_4530"/>
<proteinExistence type="predicted"/>
<name>E1TGA3_BURSG</name>
<dbReference type="HOGENOM" id="CLU_701454_0_0_4"/>
<dbReference type="AlphaFoldDB" id="E1TGA3"/>